<proteinExistence type="predicted"/>
<sequence length="162" mass="17725">MNEEDQKWGGQLAFPALAAEGEHLARNRGDCCKMSFTSQVTGTEVLSLSVLPFLQAVTGAVSTIKFFFSEAFLGQHFEAVELEDNEPELGDLFLFRLMSPTGHWSGPTLIQAAFPGGVPWTLREELEASQDPKVLAVTPYPNPTSSLHLLSWVSVDVDLTVD</sequence>
<accession>A0ACB9ULH5</accession>
<reference evidence="1" key="1">
    <citation type="submission" date="2022-03" db="EMBL/GenBank/DDBJ databases">
        <title>Genomic analyses of argali, domestic sheep and their hybrids provide insights into chromosomal evolution, heterosis and genetic basis of agronomic traits.</title>
        <authorList>
            <person name="Li M."/>
        </authorList>
    </citation>
    <scope>NUCLEOTIDE SEQUENCE</scope>
    <source>
        <strain evidence="1">F1 hybrid</strain>
    </source>
</reference>
<organism evidence="1 2">
    <name type="scientific">Ovis ammon polii x Ovis aries</name>
    <dbReference type="NCBI Taxonomy" id="2918886"/>
    <lineage>
        <taxon>Eukaryota</taxon>
        <taxon>Metazoa</taxon>
        <taxon>Chordata</taxon>
        <taxon>Craniata</taxon>
        <taxon>Vertebrata</taxon>
        <taxon>Euteleostomi</taxon>
        <taxon>Mammalia</taxon>
        <taxon>Eutheria</taxon>
        <taxon>Laurasiatheria</taxon>
        <taxon>Artiodactyla</taxon>
        <taxon>Ruminantia</taxon>
        <taxon>Pecora</taxon>
        <taxon>Bovidae</taxon>
        <taxon>Caprinae</taxon>
        <taxon>Ovis</taxon>
    </lineage>
</organism>
<dbReference type="EMBL" id="CM043040">
    <property type="protein sequence ID" value="KAI4572842.1"/>
    <property type="molecule type" value="Genomic_DNA"/>
</dbReference>
<gene>
    <name evidence="1" type="ORF">MJG53_012680</name>
</gene>
<protein>
    <submittedName>
        <fullName evidence="1">Uncharacterized protein</fullName>
    </submittedName>
</protein>
<keyword evidence="2" id="KW-1185">Reference proteome</keyword>
<dbReference type="Proteomes" id="UP001057279">
    <property type="component" value="Linkage Group LG15"/>
</dbReference>
<comment type="caution">
    <text evidence="1">The sequence shown here is derived from an EMBL/GenBank/DDBJ whole genome shotgun (WGS) entry which is preliminary data.</text>
</comment>
<name>A0ACB9ULH5_9CETA</name>
<evidence type="ECO:0000313" key="2">
    <source>
        <dbReference type="Proteomes" id="UP001057279"/>
    </source>
</evidence>
<evidence type="ECO:0000313" key="1">
    <source>
        <dbReference type="EMBL" id="KAI4572842.1"/>
    </source>
</evidence>